<accession>A0AAW2K1P9</accession>
<organism evidence="1">
    <name type="scientific">Sesamum angustifolium</name>
    <dbReference type="NCBI Taxonomy" id="2727405"/>
    <lineage>
        <taxon>Eukaryota</taxon>
        <taxon>Viridiplantae</taxon>
        <taxon>Streptophyta</taxon>
        <taxon>Embryophyta</taxon>
        <taxon>Tracheophyta</taxon>
        <taxon>Spermatophyta</taxon>
        <taxon>Magnoliopsida</taxon>
        <taxon>eudicotyledons</taxon>
        <taxon>Gunneridae</taxon>
        <taxon>Pentapetalae</taxon>
        <taxon>asterids</taxon>
        <taxon>lamiids</taxon>
        <taxon>Lamiales</taxon>
        <taxon>Pedaliaceae</taxon>
        <taxon>Sesamum</taxon>
    </lineage>
</organism>
<sequence length="93" mass="10322">MAPPFLWVYFEYAGSCNRRTDKLPAVPVAAGTQRPLGALSQDHDYFTPRIIQQRHFGESAMRQSRLTSNLTAALLESGVPSSLIPIGVWYSVI</sequence>
<dbReference type="EMBL" id="JACGWK010000379">
    <property type="protein sequence ID" value="KAL0300202.1"/>
    <property type="molecule type" value="Genomic_DNA"/>
</dbReference>
<protein>
    <submittedName>
        <fullName evidence="1">Uncharacterized protein</fullName>
    </submittedName>
</protein>
<proteinExistence type="predicted"/>
<reference evidence="1" key="1">
    <citation type="submission" date="2020-06" db="EMBL/GenBank/DDBJ databases">
        <authorList>
            <person name="Li T."/>
            <person name="Hu X."/>
            <person name="Zhang T."/>
            <person name="Song X."/>
            <person name="Zhang H."/>
            <person name="Dai N."/>
            <person name="Sheng W."/>
            <person name="Hou X."/>
            <person name="Wei L."/>
        </authorList>
    </citation>
    <scope>NUCLEOTIDE SEQUENCE</scope>
    <source>
        <strain evidence="1">G01</strain>
        <tissue evidence="1">Leaf</tissue>
    </source>
</reference>
<dbReference type="AlphaFoldDB" id="A0AAW2K1P9"/>
<reference evidence="1" key="2">
    <citation type="journal article" date="2024" name="Plant">
        <title>Genomic evolution and insights into agronomic trait innovations of Sesamum species.</title>
        <authorList>
            <person name="Miao H."/>
            <person name="Wang L."/>
            <person name="Qu L."/>
            <person name="Liu H."/>
            <person name="Sun Y."/>
            <person name="Le M."/>
            <person name="Wang Q."/>
            <person name="Wei S."/>
            <person name="Zheng Y."/>
            <person name="Lin W."/>
            <person name="Duan Y."/>
            <person name="Cao H."/>
            <person name="Xiong S."/>
            <person name="Wang X."/>
            <person name="Wei L."/>
            <person name="Li C."/>
            <person name="Ma Q."/>
            <person name="Ju M."/>
            <person name="Zhao R."/>
            <person name="Li G."/>
            <person name="Mu C."/>
            <person name="Tian Q."/>
            <person name="Mei H."/>
            <person name="Zhang T."/>
            <person name="Gao T."/>
            <person name="Zhang H."/>
        </authorList>
    </citation>
    <scope>NUCLEOTIDE SEQUENCE</scope>
    <source>
        <strain evidence="1">G01</strain>
    </source>
</reference>
<evidence type="ECO:0000313" key="1">
    <source>
        <dbReference type="EMBL" id="KAL0300202.1"/>
    </source>
</evidence>
<gene>
    <name evidence="1" type="ORF">Sangu_3134300</name>
</gene>
<name>A0AAW2K1P9_9LAMI</name>
<comment type="caution">
    <text evidence="1">The sequence shown here is derived from an EMBL/GenBank/DDBJ whole genome shotgun (WGS) entry which is preliminary data.</text>
</comment>